<reference evidence="2" key="1">
    <citation type="submission" date="2021-02" db="EMBL/GenBank/DDBJ databases">
        <authorList>
            <person name="Dougan E. K."/>
            <person name="Rhodes N."/>
            <person name="Thang M."/>
            <person name="Chan C."/>
        </authorList>
    </citation>
    <scope>NUCLEOTIDE SEQUENCE</scope>
</reference>
<keyword evidence="1" id="KW-1133">Transmembrane helix</keyword>
<proteinExistence type="predicted"/>
<dbReference type="AlphaFoldDB" id="A0A812SK25"/>
<comment type="caution">
    <text evidence="2">The sequence shown here is derived from an EMBL/GenBank/DDBJ whole genome shotgun (WGS) entry which is preliminary data.</text>
</comment>
<keyword evidence="3" id="KW-1185">Reference proteome</keyword>
<evidence type="ECO:0000313" key="2">
    <source>
        <dbReference type="EMBL" id="CAE7487365.1"/>
    </source>
</evidence>
<gene>
    <name evidence="2" type="ORF">SNAT2548_LOCUS27337</name>
</gene>
<protein>
    <submittedName>
        <fullName evidence="2">Uncharacterized protein</fullName>
    </submittedName>
</protein>
<dbReference type="EMBL" id="CAJNDS010002462">
    <property type="protein sequence ID" value="CAE7487365.1"/>
    <property type="molecule type" value="Genomic_DNA"/>
</dbReference>
<organism evidence="2 3">
    <name type="scientific">Symbiodinium natans</name>
    <dbReference type="NCBI Taxonomy" id="878477"/>
    <lineage>
        <taxon>Eukaryota</taxon>
        <taxon>Sar</taxon>
        <taxon>Alveolata</taxon>
        <taxon>Dinophyceae</taxon>
        <taxon>Suessiales</taxon>
        <taxon>Symbiodiniaceae</taxon>
        <taxon>Symbiodinium</taxon>
    </lineage>
</organism>
<name>A0A812SK25_9DINO</name>
<keyword evidence="1" id="KW-0812">Transmembrane</keyword>
<feature type="transmembrane region" description="Helical" evidence="1">
    <location>
        <begin position="99"/>
        <end position="129"/>
    </location>
</feature>
<sequence length="130" mass="14937">MSRCFRRRALSSPEALYLLLASWPYTCDASGRLKVWLFGWLALSWPGTMMLAFVARRNFRGSICIELALNTFGFAWLMFGSVECWEAEDCVDQAPLLFWFAFVTTILVWATLILTMFCLIVTTVLFVLLK</sequence>
<accession>A0A812SK25</accession>
<dbReference type="Proteomes" id="UP000604046">
    <property type="component" value="Unassembled WGS sequence"/>
</dbReference>
<evidence type="ECO:0000256" key="1">
    <source>
        <dbReference type="SAM" id="Phobius"/>
    </source>
</evidence>
<keyword evidence="1" id="KW-0472">Membrane</keyword>
<evidence type="ECO:0000313" key="3">
    <source>
        <dbReference type="Proteomes" id="UP000604046"/>
    </source>
</evidence>
<feature type="transmembrane region" description="Helical" evidence="1">
    <location>
        <begin position="61"/>
        <end position="79"/>
    </location>
</feature>
<dbReference type="OrthoDB" id="411297at2759"/>